<accession>A0A916RYT4</accession>
<comment type="caution">
    <text evidence="17">The sequence shown here is derived from an EMBL/GenBank/DDBJ whole genome shotgun (WGS) entry which is preliminary data.</text>
</comment>
<evidence type="ECO:0000256" key="3">
    <source>
        <dbReference type="ARBA" id="ARBA00005005"/>
    </source>
</evidence>
<dbReference type="GO" id="GO:0005524">
    <property type="term" value="F:ATP binding"/>
    <property type="evidence" value="ECO:0007669"/>
    <property type="project" value="UniProtKB-KW"/>
</dbReference>
<dbReference type="SUPFAM" id="SSF56801">
    <property type="entry name" value="Acetyl-CoA synthetase-like"/>
    <property type="match status" value="1"/>
</dbReference>
<keyword evidence="10" id="KW-0443">Lipid metabolism</keyword>
<comment type="pathway">
    <text evidence="3">Lipid metabolism; fatty acid beta-oxidation.</text>
</comment>
<dbReference type="PROSITE" id="PS00455">
    <property type="entry name" value="AMP_BINDING"/>
    <property type="match status" value="1"/>
</dbReference>
<dbReference type="FunFam" id="3.30.300.30:FF:000006">
    <property type="entry name" value="Long-chain-fatty-acid--CoA ligase FadD"/>
    <property type="match status" value="1"/>
</dbReference>
<name>A0A916RYT4_9HYPH</name>
<protein>
    <recommendedName>
        <fullName evidence="13">Long-chain-fatty-acid--CoA ligase</fullName>
        <ecNumber evidence="12">6.2.1.3</ecNumber>
    </recommendedName>
    <alternativeName>
        <fullName evidence="14">Long-chain acyl-CoA synthetase</fullName>
    </alternativeName>
</protein>
<dbReference type="PANTHER" id="PTHR43767:SF8">
    <property type="entry name" value="LONG-CHAIN-FATTY-ACID--COA LIGASE"/>
    <property type="match status" value="1"/>
</dbReference>
<evidence type="ECO:0000259" key="15">
    <source>
        <dbReference type="Pfam" id="PF00501"/>
    </source>
</evidence>
<evidence type="ECO:0000256" key="11">
    <source>
        <dbReference type="ARBA" id="ARBA00023136"/>
    </source>
</evidence>
<comment type="subcellular location">
    <subcellularLocation>
        <location evidence="2">Membrane</location>
        <topology evidence="2">Peripheral membrane protein</topology>
    </subcellularLocation>
</comment>
<dbReference type="GO" id="GO:0004467">
    <property type="term" value="F:long-chain fatty acid-CoA ligase activity"/>
    <property type="evidence" value="ECO:0007669"/>
    <property type="project" value="UniProtKB-EC"/>
</dbReference>
<evidence type="ECO:0000313" key="18">
    <source>
        <dbReference type="Proteomes" id="UP000636264"/>
    </source>
</evidence>
<dbReference type="InterPro" id="IPR050237">
    <property type="entry name" value="ATP-dep_AMP-bd_enzyme"/>
</dbReference>
<dbReference type="CDD" id="cd05936">
    <property type="entry name" value="FC-FACS_FadD_like"/>
    <property type="match status" value="1"/>
</dbReference>
<dbReference type="AlphaFoldDB" id="A0A916RYT4"/>
<dbReference type="RefSeq" id="WP_188721946.1">
    <property type="nucleotide sequence ID" value="NZ_BMIF01000009.1"/>
</dbReference>
<keyword evidence="8" id="KW-0067">ATP-binding</keyword>
<reference evidence="17" key="1">
    <citation type="journal article" date="2014" name="Int. J. Syst. Evol. Microbiol.">
        <title>Complete genome sequence of Corynebacterium casei LMG S-19264T (=DSM 44701T), isolated from a smear-ripened cheese.</title>
        <authorList>
            <consortium name="US DOE Joint Genome Institute (JGI-PGF)"/>
            <person name="Walter F."/>
            <person name="Albersmeier A."/>
            <person name="Kalinowski J."/>
            <person name="Ruckert C."/>
        </authorList>
    </citation>
    <scope>NUCLEOTIDE SEQUENCE</scope>
    <source>
        <strain evidence="17">CGMCC 1.15320</strain>
    </source>
</reference>
<dbReference type="InterPro" id="IPR025110">
    <property type="entry name" value="AMP-bd_C"/>
</dbReference>
<keyword evidence="11" id="KW-0472">Membrane</keyword>
<dbReference type="InterPro" id="IPR042099">
    <property type="entry name" value="ANL_N_sf"/>
</dbReference>
<evidence type="ECO:0000256" key="13">
    <source>
        <dbReference type="ARBA" id="ARBA00039545"/>
    </source>
</evidence>
<dbReference type="Pfam" id="PF00501">
    <property type="entry name" value="AMP-binding"/>
    <property type="match status" value="1"/>
</dbReference>
<evidence type="ECO:0000256" key="5">
    <source>
        <dbReference type="ARBA" id="ARBA00022598"/>
    </source>
</evidence>
<dbReference type="EC" id="6.2.1.3" evidence="12"/>
<comment type="similarity">
    <text evidence="4">Belongs to the ATP-dependent AMP-binding enzyme family.</text>
</comment>
<dbReference type="PANTHER" id="PTHR43767">
    <property type="entry name" value="LONG-CHAIN-FATTY-ACID--COA LIGASE"/>
    <property type="match status" value="1"/>
</dbReference>
<evidence type="ECO:0000256" key="10">
    <source>
        <dbReference type="ARBA" id="ARBA00023098"/>
    </source>
</evidence>
<dbReference type="NCBIfam" id="NF005463">
    <property type="entry name" value="PRK07059.1"/>
    <property type="match status" value="1"/>
</dbReference>
<dbReference type="InterPro" id="IPR045851">
    <property type="entry name" value="AMP-bd_C_sf"/>
</dbReference>
<gene>
    <name evidence="17" type="ORF">GCM10011385_29240</name>
</gene>
<reference evidence="17" key="2">
    <citation type="submission" date="2020-09" db="EMBL/GenBank/DDBJ databases">
        <authorList>
            <person name="Sun Q."/>
            <person name="Zhou Y."/>
        </authorList>
    </citation>
    <scope>NUCLEOTIDE SEQUENCE</scope>
    <source>
        <strain evidence="17">CGMCC 1.15320</strain>
    </source>
</reference>
<evidence type="ECO:0000256" key="2">
    <source>
        <dbReference type="ARBA" id="ARBA00004170"/>
    </source>
</evidence>
<evidence type="ECO:0000256" key="7">
    <source>
        <dbReference type="ARBA" id="ARBA00022832"/>
    </source>
</evidence>
<evidence type="ECO:0000256" key="9">
    <source>
        <dbReference type="ARBA" id="ARBA00022842"/>
    </source>
</evidence>
<evidence type="ECO:0000256" key="1">
    <source>
        <dbReference type="ARBA" id="ARBA00001946"/>
    </source>
</evidence>
<proteinExistence type="inferred from homology"/>
<evidence type="ECO:0000259" key="16">
    <source>
        <dbReference type="Pfam" id="PF13193"/>
    </source>
</evidence>
<organism evidence="17 18">
    <name type="scientific">Nitratireductor aestuarii</name>
    <dbReference type="NCBI Taxonomy" id="1735103"/>
    <lineage>
        <taxon>Bacteria</taxon>
        <taxon>Pseudomonadati</taxon>
        <taxon>Pseudomonadota</taxon>
        <taxon>Alphaproteobacteria</taxon>
        <taxon>Hyphomicrobiales</taxon>
        <taxon>Phyllobacteriaceae</taxon>
        <taxon>Nitratireductor</taxon>
    </lineage>
</organism>
<feature type="domain" description="AMP-binding enzyme C-terminal" evidence="16">
    <location>
        <begin position="511"/>
        <end position="585"/>
    </location>
</feature>
<keyword evidence="5 17" id="KW-0436">Ligase</keyword>
<evidence type="ECO:0000256" key="14">
    <source>
        <dbReference type="ARBA" id="ARBA00042773"/>
    </source>
</evidence>
<dbReference type="Gene3D" id="3.40.50.12780">
    <property type="entry name" value="N-terminal domain of ligase-like"/>
    <property type="match status" value="1"/>
</dbReference>
<dbReference type="InterPro" id="IPR020845">
    <property type="entry name" value="AMP-binding_CS"/>
</dbReference>
<dbReference type="GO" id="GO:0016020">
    <property type="term" value="C:membrane"/>
    <property type="evidence" value="ECO:0007669"/>
    <property type="project" value="UniProtKB-SubCell"/>
</dbReference>
<evidence type="ECO:0000256" key="4">
    <source>
        <dbReference type="ARBA" id="ARBA00006432"/>
    </source>
</evidence>
<comment type="cofactor">
    <cofactor evidence="1">
        <name>Mg(2+)</name>
        <dbReference type="ChEBI" id="CHEBI:18420"/>
    </cofactor>
</comment>
<evidence type="ECO:0000256" key="8">
    <source>
        <dbReference type="ARBA" id="ARBA00022840"/>
    </source>
</evidence>
<keyword evidence="6" id="KW-0547">Nucleotide-binding</keyword>
<keyword evidence="9" id="KW-0460">Magnesium</keyword>
<dbReference type="EMBL" id="BMIF01000009">
    <property type="protein sequence ID" value="GGA73465.1"/>
    <property type="molecule type" value="Genomic_DNA"/>
</dbReference>
<dbReference type="FunFam" id="3.40.50.12780:FF:000003">
    <property type="entry name" value="Long-chain-fatty-acid--CoA ligase FadD"/>
    <property type="match status" value="1"/>
</dbReference>
<keyword evidence="7" id="KW-0276">Fatty acid metabolism</keyword>
<keyword evidence="18" id="KW-1185">Reference proteome</keyword>
<feature type="domain" description="AMP-dependent synthetase/ligase" evidence="15">
    <location>
        <begin position="70"/>
        <end position="460"/>
    </location>
</feature>
<evidence type="ECO:0000256" key="12">
    <source>
        <dbReference type="ARBA" id="ARBA00026121"/>
    </source>
</evidence>
<dbReference type="Pfam" id="PF13193">
    <property type="entry name" value="AMP-binding_C"/>
    <property type="match status" value="1"/>
</dbReference>
<dbReference type="Proteomes" id="UP000636264">
    <property type="component" value="Unassembled WGS sequence"/>
</dbReference>
<dbReference type="Gene3D" id="3.30.300.30">
    <property type="match status" value="1"/>
</dbReference>
<evidence type="ECO:0000313" key="17">
    <source>
        <dbReference type="EMBL" id="GGA73465.1"/>
    </source>
</evidence>
<dbReference type="InterPro" id="IPR000873">
    <property type="entry name" value="AMP-dep_synth/lig_dom"/>
</dbReference>
<sequence>MSSQKKTAVTRSKAGRVVQEVEIVSKPKSPRKKPVAVEHNPKPWLSSYPEGIPHEIGPFTHVSLVDLMLEACERYSDRTAFLSMGKGLTFAELEAKSRDLAAFFLSLGLKKGTRVALMMPNLLQYPVALMAVLRAGLVVVNVNPLYTAPELARQLKDSGAEAIIVLENFAGTLQKALPQTAVKHVIVTAMGDMLGLKGHAVNLVVRHVKRMVPNWRIDGCIPFPRAMREGAKLQLTPPSIGLDDIAFLQYTGGTTGMAKGAILLHRNVLANTMQNEQWLRTAYIGRPQPENPILVCALPLYHIYALTVNALMGMEIGGTNLLIANPRDIPAMIKEMSRYGFNIIVGLNTLFNAMLNNPDFRKLNFQHLHLTLGGGMAVQSSVALRWKEATGGTIHEGYGLSETSPVIAANLFCDQTFSGTIGIPIPSTEVLICDEDGSPVELNTIGELCVRGPQVMPGYWQQPEETAQCFTRDGFFRTGDMAEMDERGFIRIVDRKKDMINVSGFNVYPNEVEEVVASHPGVLEAAVIGVSDPHSGEVPKVFVVRKDPKLTEQDIMEFCKDKLTGYKRPRHVEFRDALPKSNVGKFLRRELK</sequence>
<evidence type="ECO:0000256" key="6">
    <source>
        <dbReference type="ARBA" id="ARBA00022741"/>
    </source>
</evidence>